<evidence type="ECO:0000313" key="3">
    <source>
        <dbReference type="Proteomes" id="UP000305233"/>
    </source>
</evidence>
<comment type="caution">
    <text evidence="2">The sequence shown here is derived from an EMBL/GenBank/DDBJ whole genome shotgun (WGS) entry which is preliminary data.</text>
</comment>
<evidence type="ECO:0000313" key="2">
    <source>
        <dbReference type="EMBL" id="THJ64611.1"/>
    </source>
</evidence>
<accession>A0A4S5E002</accession>
<dbReference type="EMBL" id="SSWH01000023">
    <property type="protein sequence ID" value="THJ64611.1"/>
    <property type="molecule type" value="Genomic_DNA"/>
</dbReference>
<feature type="chain" id="PRO_5020283438" evidence="1">
    <location>
        <begin position="26"/>
        <end position="68"/>
    </location>
</feature>
<dbReference type="AlphaFoldDB" id="A0A4S5E002"/>
<dbReference type="RefSeq" id="WP_136455794.1">
    <property type="nucleotide sequence ID" value="NZ_SSWH01000023.1"/>
</dbReference>
<name>A0A4S5E002_9MICC</name>
<protein>
    <submittedName>
        <fullName evidence="2">Uncharacterized protein</fullName>
    </submittedName>
</protein>
<feature type="signal peptide" evidence="1">
    <location>
        <begin position="1"/>
        <end position="25"/>
    </location>
</feature>
<sequence length="68" mass="6845">MKKTIVLTAAALTAALTLSATPAAAAVAQSSKPTPTVQLSAVDGSKYSAGGTIQPMNWVCRIIPCGRS</sequence>
<dbReference type="Proteomes" id="UP000305233">
    <property type="component" value="Unassembled WGS sequence"/>
</dbReference>
<evidence type="ECO:0000256" key="1">
    <source>
        <dbReference type="SAM" id="SignalP"/>
    </source>
</evidence>
<gene>
    <name evidence="2" type="ORF">E8P82_14665</name>
</gene>
<reference evidence="2 3" key="1">
    <citation type="submission" date="2019-04" db="EMBL/GenBank/DDBJ databases">
        <authorList>
            <person name="Liu Q."/>
            <person name="Xin Y.-H."/>
        </authorList>
    </citation>
    <scope>NUCLEOTIDE SEQUENCE [LARGE SCALE GENOMIC DNA]</scope>
    <source>
        <strain evidence="2 3">AM23</strain>
    </source>
</reference>
<keyword evidence="3" id="KW-1185">Reference proteome</keyword>
<proteinExistence type="predicted"/>
<keyword evidence="1" id="KW-0732">Signal</keyword>
<organism evidence="2 3">
    <name type="scientific">Arthrobacter echini</name>
    <dbReference type="NCBI Taxonomy" id="1529066"/>
    <lineage>
        <taxon>Bacteria</taxon>
        <taxon>Bacillati</taxon>
        <taxon>Actinomycetota</taxon>
        <taxon>Actinomycetes</taxon>
        <taxon>Micrococcales</taxon>
        <taxon>Micrococcaceae</taxon>
        <taxon>Arthrobacter</taxon>
    </lineage>
</organism>